<feature type="region of interest" description="Disordered" evidence="11">
    <location>
        <begin position="636"/>
        <end position="661"/>
    </location>
</feature>
<comment type="similarity">
    <text evidence="9">Belongs to the plant Proton pump-interactor protein family.</text>
</comment>
<evidence type="ECO:0000313" key="14">
    <source>
        <dbReference type="Proteomes" id="UP001188597"/>
    </source>
</evidence>
<evidence type="ECO:0000256" key="10">
    <source>
        <dbReference type="SAM" id="Coils"/>
    </source>
</evidence>
<accession>A0AA89AU49</accession>
<feature type="coiled-coil region" evidence="10">
    <location>
        <begin position="1069"/>
        <end position="1110"/>
    </location>
</feature>
<feature type="coiled-coil region" evidence="10">
    <location>
        <begin position="946"/>
        <end position="973"/>
    </location>
</feature>
<feature type="region of interest" description="Disordered" evidence="11">
    <location>
        <begin position="1245"/>
        <end position="1460"/>
    </location>
</feature>
<feature type="compositionally biased region" description="Polar residues" evidence="11">
    <location>
        <begin position="1429"/>
        <end position="1446"/>
    </location>
</feature>
<evidence type="ECO:0000256" key="7">
    <source>
        <dbReference type="ARBA" id="ARBA00023054"/>
    </source>
</evidence>
<evidence type="ECO:0000256" key="2">
    <source>
        <dbReference type="ARBA" id="ARBA00004389"/>
    </source>
</evidence>
<keyword evidence="14" id="KW-1185">Reference proteome</keyword>
<evidence type="ECO:0000256" key="11">
    <source>
        <dbReference type="SAM" id="MobiDB-lite"/>
    </source>
</evidence>
<comment type="caution">
    <text evidence="13">The sequence shown here is derived from an EMBL/GenBank/DDBJ whole genome shotgun (WGS) entry which is preliminary data.</text>
</comment>
<evidence type="ECO:0000256" key="6">
    <source>
        <dbReference type="ARBA" id="ARBA00022989"/>
    </source>
</evidence>
<dbReference type="EMBL" id="JAVXUP010001229">
    <property type="protein sequence ID" value="KAK3014323.1"/>
    <property type="molecule type" value="Genomic_DNA"/>
</dbReference>
<feature type="region of interest" description="Disordered" evidence="11">
    <location>
        <begin position="830"/>
        <end position="858"/>
    </location>
</feature>
<reference evidence="13" key="1">
    <citation type="submission" date="2022-12" db="EMBL/GenBank/DDBJ databases">
        <title>Draft genome assemblies for two species of Escallonia (Escalloniales).</title>
        <authorList>
            <person name="Chanderbali A."/>
            <person name="Dervinis C."/>
            <person name="Anghel I."/>
            <person name="Soltis D."/>
            <person name="Soltis P."/>
            <person name="Zapata F."/>
        </authorList>
    </citation>
    <scope>NUCLEOTIDE SEQUENCE</scope>
    <source>
        <strain evidence="13">UCBG64.0493</strain>
        <tissue evidence="13">Leaf</tissue>
    </source>
</reference>
<feature type="region of interest" description="Disordered" evidence="11">
    <location>
        <begin position="911"/>
        <end position="931"/>
    </location>
</feature>
<evidence type="ECO:0000256" key="9">
    <source>
        <dbReference type="ARBA" id="ARBA00038080"/>
    </source>
</evidence>
<protein>
    <recommendedName>
        <fullName evidence="15">Proton pump-interactor 1</fullName>
    </recommendedName>
</protein>
<keyword evidence="8 12" id="KW-0472">Membrane</keyword>
<keyword evidence="6 12" id="KW-1133">Transmembrane helix</keyword>
<dbReference type="GO" id="GO:0005886">
    <property type="term" value="C:plasma membrane"/>
    <property type="evidence" value="ECO:0007669"/>
    <property type="project" value="UniProtKB-SubCell"/>
</dbReference>
<keyword evidence="3" id="KW-1003">Cell membrane</keyword>
<dbReference type="Proteomes" id="UP001188597">
    <property type="component" value="Unassembled WGS sequence"/>
</dbReference>
<feature type="compositionally biased region" description="Basic and acidic residues" evidence="11">
    <location>
        <begin position="1308"/>
        <end position="1392"/>
    </location>
</feature>
<dbReference type="GO" id="GO:0005789">
    <property type="term" value="C:endoplasmic reticulum membrane"/>
    <property type="evidence" value="ECO:0007669"/>
    <property type="project" value="UniProtKB-SubCell"/>
</dbReference>
<keyword evidence="4 12" id="KW-0812">Transmembrane</keyword>
<evidence type="ECO:0000256" key="1">
    <source>
        <dbReference type="ARBA" id="ARBA00004162"/>
    </source>
</evidence>
<feature type="compositionally biased region" description="Polar residues" evidence="11">
    <location>
        <begin position="1258"/>
        <end position="1268"/>
    </location>
</feature>
<organism evidence="13 14">
    <name type="scientific">Escallonia herrerae</name>
    <dbReference type="NCBI Taxonomy" id="1293975"/>
    <lineage>
        <taxon>Eukaryota</taxon>
        <taxon>Viridiplantae</taxon>
        <taxon>Streptophyta</taxon>
        <taxon>Embryophyta</taxon>
        <taxon>Tracheophyta</taxon>
        <taxon>Spermatophyta</taxon>
        <taxon>Magnoliopsida</taxon>
        <taxon>eudicotyledons</taxon>
        <taxon>Gunneridae</taxon>
        <taxon>Pentapetalae</taxon>
        <taxon>asterids</taxon>
        <taxon>campanulids</taxon>
        <taxon>Escalloniales</taxon>
        <taxon>Escalloniaceae</taxon>
        <taxon>Escallonia</taxon>
    </lineage>
</organism>
<evidence type="ECO:0000256" key="5">
    <source>
        <dbReference type="ARBA" id="ARBA00022824"/>
    </source>
</evidence>
<feature type="transmembrane region" description="Helical" evidence="12">
    <location>
        <begin position="1467"/>
        <end position="1489"/>
    </location>
</feature>
<comment type="subcellular location">
    <subcellularLocation>
        <location evidence="1">Cell membrane</location>
        <topology evidence="1">Single-pass membrane protein</topology>
    </subcellularLocation>
    <subcellularLocation>
        <location evidence="2">Endoplasmic reticulum membrane</location>
        <topology evidence="2">Single-pass membrane protein</topology>
    </subcellularLocation>
</comment>
<evidence type="ECO:0000256" key="4">
    <source>
        <dbReference type="ARBA" id="ARBA00022692"/>
    </source>
</evidence>
<gene>
    <name evidence="13" type="ORF">RJ639_008916</name>
</gene>
<name>A0AA89AU49_9ASTE</name>
<keyword evidence="7 10" id="KW-0175">Coiled coil</keyword>
<evidence type="ECO:0000256" key="8">
    <source>
        <dbReference type="ARBA" id="ARBA00023136"/>
    </source>
</evidence>
<feature type="compositionally biased region" description="Polar residues" evidence="11">
    <location>
        <begin position="916"/>
        <end position="931"/>
    </location>
</feature>
<sequence>MTADTAVVKPEIEERCGLYMSTYQDLHKVGADCNGIDHVDDVVDSGRDDSDGSYEFVGRSDEVAATGGDPSVKCDAEESCVVADCNGDSVKLDAAKLVVENGGISGSSVEMGHDSGDETDVAKVIVGNGDFVQSSGDEGTCLVSEVVENGETKCTCVTDEAHVGKTVAEKGKNVLPSSDKGTCIVDEAQVGKIVVEKGEDVLSSLDEGTCTVDEEQAGNVTVENGETVQSSSDEGTYIVVENGETVHSSSDKGTCFADEAQTSKFAVENGETVHSSSDKGTCIADEAQTSKFSVENGETLHSSSDKGTCIAEEGQAGKLLVENGETVQLSSDEGTCIADEVQADEVAVEKEETVQFSDQDTSFADEAQAAKSAVENGETVHSCLEEGTGMADEGQAGKLPVENGEMFKSSLDDATCIVDEAQVGNREVFQSSLGEKDCTVDGKKVIVEDEGTVQSSAGGNNLIADETEVGKTIAENGNISRTSRNENNCVVDGREIRQGIVDNGKLLLSSGEKNDCTVDETDALVTVVDNCDIVQSSVGTVEETSAAEMIVEYKKTVQLYAEESNSMAVSESIIENGEASVLENGDIIQSLPDEYNGSVDEMDVAHTSADKTNCSVDESMVSQSVVSEAVGEIKANKQSNIEWEESPESGPGEVDNGDKKPEEISKKYLDNDEFAKEEGTPEFELIGPNYVEPWSNQLADGDEEHERANKTQLAVDETSREVEAAIEKCESVATTADGMSSEKDGSCGSFPVAPVDCTTSEQLEDFPARAADDFRSETGVKNVKDTFPSCPANDVESEIDVHSSPVVPKSMSSSPAKLVSSGIRFGSIDLDEDSTSFQSDDVQSEYEAEDYPNNGDQETGSKVLYGCVANNGRLLSPIVDVENVSASYSGVVGDTDDKLVCQEIEEKVAIHRDTKSPSLPGNSSTGDGQSVTKPLHWLIRVPRFDDEKLREQIRHAQEQVDEKTQLRDVIRAEVQIKRANCQALGESFEAAKSEERAARRSVKLKRQEIDTVQSVINRVKNAISVEDIDGRIHTMEHMIQHETLPLKEEKQFIHEIKRLKHLRGQLSSNMGSQDEIQEALDQKDQIEERLKILKKELDALKDSVSKAEMASVAAGKKYDDESKRVKEFQAKFRAADDTRQEAYAHLLSLKRLLFEKNKYFRMYKDVSMAVSNYTLRGDRAAFPRLCANEMETMMELIIKNEDFRKEYVKGNVRSTVRRFRTLDGRSLAPDEEPVVLPSYLDERVGRSVSSSGKGGSSTPISTVEQVSPAQGEAGGKSTEMVAENNSRSVKSEKTVKPIPGSGLASVSGRDETGGRKEEENAQSKEEQELARKAEELRKEEMAAKLKEQRRLEEKAKAKEALERKKRNAEKAQIRAELRAQKEAEQKEKEREKRLRKKEKKKVLEAQDDTNDGETAPTTEVLSEAEVRDSPTTVTKRSAKPSSFGKQSKSKPIPPPLRNKGKRRWRDWAFLAIMLALVVVLFSLVSSGFFQNLREQGEGASKKVE</sequence>
<proteinExistence type="inferred from homology"/>
<evidence type="ECO:0000313" key="13">
    <source>
        <dbReference type="EMBL" id="KAK3014323.1"/>
    </source>
</evidence>
<evidence type="ECO:0008006" key="15">
    <source>
        <dbReference type="Google" id="ProtNLM"/>
    </source>
</evidence>
<dbReference type="InterPro" id="IPR055282">
    <property type="entry name" value="PPI1-4"/>
</dbReference>
<dbReference type="PANTHER" id="PTHR32219:SF3">
    <property type="entry name" value="CALPONIN-LIKE DOMAIN PROTEIN"/>
    <property type="match status" value="1"/>
</dbReference>
<dbReference type="PANTHER" id="PTHR32219">
    <property type="entry name" value="RNA-BINDING PROTEIN YLMH-RELATED"/>
    <property type="match status" value="1"/>
</dbReference>
<keyword evidence="5" id="KW-0256">Endoplasmic reticulum</keyword>
<evidence type="ECO:0000256" key="3">
    <source>
        <dbReference type="ARBA" id="ARBA00022475"/>
    </source>
</evidence>
<evidence type="ECO:0000256" key="12">
    <source>
        <dbReference type="SAM" id="Phobius"/>
    </source>
</evidence>